<evidence type="ECO:0000256" key="4">
    <source>
        <dbReference type="ARBA" id="ARBA00023136"/>
    </source>
</evidence>
<protein>
    <submittedName>
        <fullName evidence="6">Uncharacterized protein</fullName>
    </submittedName>
</protein>
<dbReference type="InterPro" id="IPR003663">
    <property type="entry name" value="Sugar/inositol_transpt"/>
</dbReference>
<keyword evidence="7" id="KW-1185">Reference proteome</keyword>
<gene>
    <name evidence="6" type="ORF">RIMI_LOCUS22236255</name>
</gene>
<dbReference type="InterPro" id="IPR005828">
    <property type="entry name" value="MFS_sugar_transport-like"/>
</dbReference>
<evidence type="ECO:0000256" key="2">
    <source>
        <dbReference type="ARBA" id="ARBA00022692"/>
    </source>
</evidence>
<feature type="transmembrane region" description="Helical" evidence="5">
    <location>
        <begin position="59"/>
        <end position="81"/>
    </location>
</feature>
<evidence type="ECO:0000256" key="3">
    <source>
        <dbReference type="ARBA" id="ARBA00022989"/>
    </source>
</evidence>
<dbReference type="Proteomes" id="UP001176940">
    <property type="component" value="Unassembled WGS sequence"/>
</dbReference>
<proteinExistence type="predicted"/>
<sequence length="369" mass="41318">MGGLKVAEILEDSFMSQVVHYGYSEHSNKTHEDLSIDDRIVTYATLQVFLVEKAGRRSLYIIGLAGMCICAVIMTIALALLHSHSGMSYLCMVAIFLFVIFFEVGPGPIPWFIVAELFSQGPRPAAMAVSGFCNWTCNFIIGMCFQYIAVSIKPTFILHLVQGWGTLSCKGPFGCLSDYSQTIQNYQLLKLVKHLINLHLTWWPKLLLFGVIDDDPTHIRNVIKECQLTEAVKVCKAKQNFSESSFGIAAEANQNPRLTAKRTSERFKDSGIMVLVLLFTDTCTNVAFMEESSEENLSCILIIKFSDACGPYVFIIFAVLLFGFTIFTYFKVPETKGKSFEEISAEFRRKKLKGHKATEMEFLGSSTDA</sequence>
<accession>A0ABN9ML14</accession>
<dbReference type="Pfam" id="PF00083">
    <property type="entry name" value="Sugar_tr"/>
    <property type="match status" value="2"/>
</dbReference>
<dbReference type="InterPro" id="IPR045263">
    <property type="entry name" value="GLUT"/>
</dbReference>
<dbReference type="PRINTS" id="PR00171">
    <property type="entry name" value="SUGRTRNSPORT"/>
</dbReference>
<evidence type="ECO:0000313" key="7">
    <source>
        <dbReference type="Proteomes" id="UP001176940"/>
    </source>
</evidence>
<feature type="transmembrane region" description="Helical" evidence="5">
    <location>
        <begin position="88"/>
        <end position="113"/>
    </location>
</feature>
<dbReference type="PANTHER" id="PTHR23503">
    <property type="entry name" value="SOLUTE CARRIER FAMILY 2"/>
    <property type="match status" value="1"/>
</dbReference>
<dbReference type="EMBL" id="CAUEEQ010078339">
    <property type="protein sequence ID" value="CAJ0967459.1"/>
    <property type="molecule type" value="Genomic_DNA"/>
</dbReference>
<keyword evidence="4 5" id="KW-0472">Membrane</keyword>
<comment type="subcellular location">
    <subcellularLocation>
        <location evidence="1">Membrane</location>
        <topology evidence="1">Multi-pass membrane protein</topology>
    </subcellularLocation>
</comment>
<keyword evidence="3 5" id="KW-1133">Transmembrane helix</keyword>
<dbReference type="SUPFAM" id="SSF103473">
    <property type="entry name" value="MFS general substrate transporter"/>
    <property type="match status" value="1"/>
</dbReference>
<evidence type="ECO:0000256" key="1">
    <source>
        <dbReference type="ARBA" id="ARBA00004141"/>
    </source>
</evidence>
<reference evidence="6" key="1">
    <citation type="submission" date="2023-07" db="EMBL/GenBank/DDBJ databases">
        <authorList>
            <person name="Stuckert A."/>
        </authorList>
    </citation>
    <scope>NUCLEOTIDE SEQUENCE</scope>
</reference>
<dbReference type="InterPro" id="IPR036259">
    <property type="entry name" value="MFS_trans_sf"/>
</dbReference>
<comment type="caution">
    <text evidence="6">The sequence shown here is derived from an EMBL/GenBank/DDBJ whole genome shotgun (WGS) entry which is preliminary data.</text>
</comment>
<evidence type="ECO:0000256" key="5">
    <source>
        <dbReference type="SAM" id="Phobius"/>
    </source>
</evidence>
<dbReference type="Gene3D" id="1.20.1250.20">
    <property type="entry name" value="MFS general substrate transporter like domains"/>
    <property type="match status" value="2"/>
</dbReference>
<name>A0ABN9ML14_9NEOB</name>
<feature type="transmembrane region" description="Helical" evidence="5">
    <location>
        <begin position="125"/>
        <end position="150"/>
    </location>
</feature>
<feature type="transmembrane region" description="Helical" evidence="5">
    <location>
        <begin position="309"/>
        <end position="330"/>
    </location>
</feature>
<keyword evidence="2 5" id="KW-0812">Transmembrane</keyword>
<feature type="transmembrane region" description="Helical" evidence="5">
    <location>
        <begin position="271"/>
        <end position="289"/>
    </location>
</feature>
<evidence type="ECO:0000313" key="6">
    <source>
        <dbReference type="EMBL" id="CAJ0967459.1"/>
    </source>
</evidence>
<dbReference type="PANTHER" id="PTHR23503:SF27">
    <property type="entry name" value="SOLUTE CARRIER FAMILY 2, FACILITATED GLUCOSE TRANSPORTER MEMBER 2"/>
    <property type="match status" value="1"/>
</dbReference>
<organism evidence="6 7">
    <name type="scientific">Ranitomeya imitator</name>
    <name type="common">mimic poison frog</name>
    <dbReference type="NCBI Taxonomy" id="111125"/>
    <lineage>
        <taxon>Eukaryota</taxon>
        <taxon>Metazoa</taxon>
        <taxon>Chordata</taxon>
        <taxon>Craniata</taxon>
        <taxon>Vertebrata</taxon>
        <taxon>Euteleostomi</taxon>
        <taxon>Amphibia</taxon>
        <taxon>Batrachia</taxon>
        <taxon>Anura</taxon>
        <taxon>Neobatrachia</taxon>
        <taxon>Hyloidea</taxon>
        <taxon>Dendrobatidae</taxon>
        <taxon>Dendrobatinae</taxon>
        <taxon>Ranitomeya</taxon>
    </lineage>
</organism>